<feature type="domain" description="Bet v I/Major latex protein" evidence="1">
    <location>
        <begin position="80"/>
        <end position="229"/>
    </location>
</feature>
<dbReference type="InterPro" id="IPR023393">
    <property type="entry name" value="START-like_dom_sf"/>
</dbReference>
<gene>
    <name evidence="2" type="ORF">SASPL_136005</name>
</gene>
<dbReference type="GO" id="GO:0006952">
    <property type="term" value="P:defense response"/>
    <property type="evidence" value="ECO:0007669"/>
    <property type="project" value="InterPro"/>
</dbReference>
<dbReference type="InterPro" id="IPR000916">
    <property type="entry name" value="Bet_v_I/MLP"/>
</dbReference>
<dbReference type="SUPFAM" id="SSF55961">
    <property type="entry name" value="Bet v1-like"/>
    <property type="match status" value="1"/>
</dbReference>
<dbReference type="CDD" id="cd07816">
    <property type="entry name" value="Bet_v1-like"/>
    <property type="match status" value="1"/>
</dbReference>
<dbReference type="Pfam" id="PF00407">
    <property type="entry name" value="Bet_v_1"/>
    <property type="match status" value="1"/>
</dbReference>
<dbReference type="Gene3D" id="3.30.530.20">
    <property type="match status" value="1"/>
</dbReference>
<comment type="caution">
    <text evidence="2">The sequence shown here is derived from an EMBL/GenBank/DDBJ whole genome shotgun (WGS) entry which is preliminary data.</text>
</comment>
<reference evidence="2" key="2">
    <citation type="submission" date="2020-08" db="EMBL/GenBank/DDBJ databases">
        <title>Plant Genome Project.</title>
        <authorList>
            <person name="Zhang R.-G."/>
        </authorList>
    </citation>
    <scope>NUCLEOTIDE SEQUENCE</scope>
    <source>
        <strain evidence="2">Huo1</strain>
        <tissue evidence="2">Leaf</tissue>
    </source>
</reference>
<dbReference type="EMBL" id="PNBA02000013">
    <property type="protein sequence ID" value="KAG6403773.1"/>
    <property type="molecule type" value="Genomic_DNA"/>
</dbReference>
<organism evidence="2">
    <name type="scientific">Salvia splendens</name>
    <name type="common">Scarlet sage</name>
    <dbReference type="NCBI Taxonomy" id="180675"/>
    <lineage>
        <taxon>Eukaryota</taxon>
        <taxon>Viridiplantae</taxon>
        <taxon>Streptophyta</taxon>
        <taxon>Embryophyta</taxon>
        <taxon>Tracheophyta</taxon>
        <taxon>Spermatophyta</taxon>
        <taxon>Magnoliopsida</taxon>
        <taxon>eudicotyledons</taxon>
        <taxon>Gunneridae</taxon>
        <taxon>Pentapetalae</taxon>
        <taxon>asterids</taxon>
        <taxon>lamiids</taxon>
        <taxon>Lamiales</taxon>
        <taxon>Lamiaceae</taxon>
        <taxon>Nepetoideae</taxon>
        <taxon>Mentheae</taxon>
        <taxon>Salviinae</taxon>
        <taxon>Salvia</taxon>
        <taxon>Salvia subgen. Calosphace</taxon>
        <taxon>core Calosphace</taxon>
    </lineage>
</organism>
<protein>
    <recommendedName>
        <fullName evidence="1">Bet v I/Major latex protein domain-containing protein</fullName>
    </recommendedName>
</protein>
<accession>A0A8X8X169</accession>
<dbReference type="InterPro" id="IPR051761">
    <property type="entry name" value="MLP-like_ligand-binding"/>
</dbReference>
<proteinExistence type="predicted"/>
<dbReference type="AlphaFoldDB" id="A0A8X8X169"/>
<evidence type="ECO:0000259" key="1">
    <source>
        <dbReference type="SMART" id="SM01037"/>
    </source>
</evidence>
<dbReference type="SMART" id="SM01037">
    <property type="entry name" value="Bet_v_1"/>
    <property type="match status" value="1"/>
</dbReference>
<reference evidence="2" key="1">
    <citation type="submission" date="2018-01" db="EMBL/GenBank/DDBJ databases">
        <authorList>
            <person name="Mao J.F."/>
        </authorList>
    </citation>
    <scope>NUCLEOTIDE SEQUENCE</scope>
    <source>
        <strain evidence="2">Huo1</strain>
        <tissue evidence="2">Leaf</tissue>
    </source>
</reference>
<dbReference type="PANTHER" id="PTHR31907">
    <property type="entry name" value="MLP-LIKE PROTEIN 423"/>
    <property type="match status" value="1"/>
</dbReference>
<evidence type="ECO:0000313" key="3">
    <source>
        <dbReference type="Proteomes" id="UP000298416"/>
    </source>
</evidence>
<name>A0A8X8X169_SALSN</name>
<keyword evidence="3" id="KW-1185">Reference proteome</keyword>
<dbReference type="Proteomes" id="UP000298416">
    <property type="component" value="Unassembled WGS sequence"/>
</dbReference>
<sequence>MARTYPHPTLDPSLWTPCYNFSEPSLSHPSKIEHLSNPGSRFRDRPGLSHIVQALGNTQPSLHLQLYLDNIFVYIYLEMGLHGKLVAAIEFKAGGDVFHELLRHKPHQISTITPELIKGCDLHEGEFGHVGSIICWDYILDGKVKKAKQVIQLIDEEKKLIQFKVIEGDLLELYKDFVMTSHIETKDGIDLVTSTFEYEMVNEDVEHPFSTLSLVVDVIKAVETHHLAQP</sequence>
<evidence type="ECO:0000313" key="2">
    <source>
        <dbReference type="EMBL" id="KAG6403773.1"/>
    </source>
</evidence>